<accession>A0A2N3V459</accession>
<dbReference type="EMBL" id="PJMU01000001">
    <property type="protein sequence ID" value="PKV76414.1"/>
    <property type="molecule type" value="Genomic_DNA"/>
</dbReference>
<keyword evidence="4 6" id="KW-0238">DNA-binding</keyword>
<dbReference type="PANTHER" id="PTHR43133:SF45">
    <property type="entry name" value="RNA POLYMERASE ECF-TYPE SIGMA FACTOR"/>
    <property type="match status" value="1"/>
</dbReference>
<evidence type="ECO:0000256" key="2">
    <source>
        <dbReference type="ARBA" id="ARBA00023015"/>
    </source>
</evidence>
<sequence>MTQQETFTCLYRQYAPGIRKLCRGYTGSATQAEDLLQESFLAVWNNMHLYRGDASWGTWIYRIAVNTCLLYLRKEKTRPEKIADDVLLNLAEEEHNQDSEVQLLYTCISRLPETDRLIISMVLEELPYEDIASIAGITENNLRVKIHRIKKQLTDMFNSYARV</sequence>
<dbReference type="Gene3D" id="1.10.1740.10">
    <property type="match status" value="1"/>
</dbReference>
<evidence type="ECO:0000259" key="7">
    <source>
        <dbReference type="Pfam" id="PF04542"/>
    </source>
</evidence>
<dbReference type="Pfam" id="PF04542">
    <property type="entry name" value="Sigma70_r2"/>
    <property type="match status" value="1"/>
</dbReference>
<dbReference type="GO" id="GO:0016987">
    <property type="term" value="F:sigma factor activity"/>
    <property type="evidence" value="ECO:0007669"/>
    <property type="project" value="UniProtKB-KW"/>
</dbReference>
<dbReference type="InterPro" id="IPR013325">
    <property type="entry name" value="RNA_pol_sigma_r2"/>
</dbReference>
<dbReference type="OrthoDB" id="9780326at2"/>
<dbReference type="InterPro" id="IPR013324">
    <property type="entry name" value="RNA_pol_sigma_r3/r4-like"/>
</dbReference>
<comment type="caution">
    <text evidence="9">The sequence shown here is derived from an EMBL/GenBank/DDBJ whole genome shotgun (WGS) entry which is preliminary data.</text>
</comment>
<dbReference type="SUPFAM" id="SSF88659">
    <property type="entry name" value="Sigma3 and sigma4 domains of RNA polymerase sigma factors"/>
    <property type="match status" value="1"/>
</dbReference>
<dbReference type="SUPFAM" id="SSF88946">
    <property type="entry name" value="Sigma2 domain of RNA polymerase sigma factors"/>
    <property type="match status" value="1"/>
</dbReference>
<evidence type="ECO:0000313" key="9">
    <source>
        <dbReference type="EMBL" id="PKV76414.1"/>
    </source>
</evidence>
<feature type="domain" description="RNA polymerase sigma-70 region 2" evidence="7">
    <location>
        <begin position="10"/>
        <end position="76"/>
    </location>
</feature>
<dbReference type="PROSITE" id="PS01063">
    <property type="entry name" value="SIGMA70_ECF"/>
    <property type="match status" value="1"/>
</dbReference>
<feature type="domain" description="RNA polymerase sigma factor 70 region 4 type 2" evidence="8">
    <location>
        <begin position="103"/>
        <end position="153"/>
    </location>
</feature>
<dbReference type="PANTHER" id="PTHR43133">
    <property type="entry name" value="RNA POLYMERASE ECF-TYPE SIGMA FACTO"/>
    <property type="match status" value="1"/>
</dbReference>
<dbReference type="InterPro" id="IPR036388">
    <property type="entry name" value="WH-like_DNA-bd_sf"/>
</dbReference>
<evidence type="ECO:0000256" key="1">
    <source>
        <dbReference type="ARBA" id="ARBA00010641"/>
    </source>
</evidence>
<dbReference type="Pfam" id="PF08281">
    <property type="entry name" value="Sigma70_r4_2"/>
    <property type="match status" value="1"/>
</dbReference>
<evidence type="ECO:0000256" key="4">
    <source>
        <dbReference type="ARBA" id="ARBA00023125"/>
    </source>
</evidence>
<dbReference type="AlphaFoldDB" id="A0A2N3V459"/>
<dbReference type="GO" id="GO:0003677">
    <property type="term" value="F:DNA binding"/>
    <property type="evidence" value="ECO:0007669"/>
    <property type="project" value="UniProtKB-KW"/>
</dbReference>
<keyword evidence="3 6" id="KW-0731">Sigma factor</keyword>
<name>A0A2N3V459_9BACT</name>
<evidence type="ECO:0000313" key="10">
    <source>
        <dbReference type="Proteomes" id="UP000233782"/>
    </source>
</evidence>
<evidence type="ECO:0000256" key="3">
    <source>
        <dbReference type="ARBA" id="ARBA00023082"/>
    </source>
</evidence>
<keyword evidence="5 6" id="KW-0804">Transcription</keyword>
<organism evidence="9 10">
    <name type="scientific">Pontibacter ramchanderi</name>
    <dbReference type="NCBI Taxonomy" id="1179743"/>
    <lineage>
        <taxon>Bacteria</taxon>
        <taxon>Pseudomonadati</taxon>
        <taxon>Bacteroidota</taxon>
        <taxon>Cytophagia</taxon>
        <taxon>Cytophagales</taxon>
        <taxon>Hymenobacteraceae</taxon>
        <taxon>Pontibacter</taxon>
    </lineage>
</organism>
<dbReference type="InterPro" id="IPR014284">
    <property type="entry name" value="RNA_pol_sigma-70_dom"/>
</dbReference>
<evidence type="ECO:0000256" key="5">
    <source>
        <dbReference type="ARBA" id="ARBA00023163"/>
    </source>
</evidence>
<protein>
    <recommendedName>
        <fullName evidence="6">RNA polymerase sigma factor</fullName>
    </recommendedName>
</protein>
<proteinExistence type="inferred from homology"/>
<dbReference type="Proteomes" id="UP000233782">
    <property type="component" value="Unassembled WGS sequence"/>
</dbReference>
<dbReference type="InterPro" id="IPR039425">
    <property type="entry name" value="RNA_pol_sigma-70-like"/>
</dbReference>
<comment type="similarity">
    <text evidence="1 6">Belongs to the sigma-70 factor family. ECF subfamily.</text>
</comment>
<dbReference type="Gene3D" id="1.10.10.10">
    <property type="entry name" value="Winged helix-like DNA-binding domain superfamily/Winged helix DNA-binding domain"/>
    <property type="match status" value="1"/>
</dbReference>
<keyword evidence="10" id="KW-1185">Reference proteome</keyword>
<dbReference type="InterPro" id="IPR000838">
    <property type="entry name" value="RNA_pol_sigma70_ECF_CS"/>
</dbReference>
<keyword evidence="2 6" id="KW-0805">Transcription regulation</keyword>
<evidence type="ECO:0000259" key="8">
    <source>
        <dbReference type="Pfam" id="PF08281"/>
    </source>
</evidence>
<dbReference type="NCBIfam" id="TIGR02937">
    <property type="entry name" value="sigma70-ECF"/>
    <property type="match status" value="1"/>
</dbReference>
<reference evidence="9 10" key="1">
    <citation type="submission" date="2017-12" db="EMBL/GenBank/DDBJ databases">
        <title>Genomic Encyclopedia of Type Strains, Phase III (KMG-III): the genomes of soil and plant-associated and newly described type strains.</title>
        <authorList>
            <person name="Whitman W."/>
        </authorList>
    </citation>
    <scope>NUCLEOTIDE SEQUENCE [LARGE SCALE GENOMIC DNA]</scope>
    <source>
        <strain evidence="9 10">LP43</strain>
    </source>
</reference>
<gene>
    <name evidence="9" type="ORF">BD749_1367</name>
</gene>
<dbReference type="InterPro" id="IPR013249">
    <property type="entry name" value="RNA_pol_sigma70_r4_t2"/>
</dbReference>
<dbReference type="InterPro" id="IPR007627">
    <property type="entry name" value="RNA_pol_sigma70_r2"/>
</dbReference>
<dbReference type="RefSeq" id="WP_101443532.1">
    <property type="nucleotide sequence ID" value="NZ_PJMU01000001.1"/>
</dbReference>
<evidence type="ECO:0000256" key="6">
    <source>
        <dbReference type="RuleBase" id="RU000716"/>
    </source>
</evidence>
<dbReference type="GO" id="GO:0006352">
    <property type="term" value="P:DNA-templated transcription initiation"/>
    <property type="evidence" value="ECO:0007669"/>
    <property type="project" value="InterPro"/>
</dbReference>